<feature type="region of interest" description="Disordered" evidence="1">
    <location>
        <begin position="226"/>
        <end position="245"/>
    </location>
</feature>
<comment type="caution">
    <text evidence="3">The sequence shown here is derived from an EMBL/GenBank/DDBJ whole genome shotgun (WGS) entry which is preliminary data.</text>
</comment>
<dbReference type="Gene3D" id="3.40.50.1820">
    <property type="entry name" value="alpha/beta hydrolase"/>
    <property type="match status" value="2"/>
</dbReference>
<evidence type="ECO:0000256" key="1">
    <source>
        <dbReference type="SAM" id="MobiDB-lite"/>
    </source>
</evidence>
<dbReference type="SUPFAM" id="SSF53474">
    <property type="entry name" value="alpha/beta-Hydrolases"/>
    <property type="match status" value="2"/>
</dbReference>
<dbReference type="EMBL" id="LSSM01001963">
    <property type="protein sequence ID" value="OMJ23788.1"/>
    <property type="molecule type" value="Genomic_DNA"/>
</dbReference>
<reference evidence="4" key="1">
    <citation type="submission" date="2017-01" db="EMBL/GenBank/DDBJ databases">
        <authorList>
            <person name="Wang Y."/>
            <person name="White M."/>
            <person name="Kvist S."/>
            <person name="Moncalvo J.-M."/>
        </authorList>
    </citation>
    <scope>NUCLEOTIDE SEQUENCE [LARGE SCALE GENOMIC DNA]</scope>
    <source>
        <strain evidence="4">ID-206-W2</strain>
    </source>
</reference>
<dbReference type="AlphaFoldDB" id="A0A1R1YA89"/>
<dbReference type="Proteomes" id="UP000187429">
    <property type="component" value="Unassembled WGS sequence"/>
</dbReference>
<dbReference type="InterPro" id="IPR000073">
    <property type="entry name" value="AB_hydrolase_1"/>
</dbReference>
<evidence type="ECO:0000313" key="3">
    <source>
        <dbReference type="EMBL" id="OMJ23788.1"/>
    </source>
</evidence>
<proteinExistence type="predicted"/>
<dbReference type="PANTHER" id="PTHR43433">
    <property type="entry name" value="HYDROLASE, ALPHA/BETA FOLD FAMILY PROTEIN"/>
    <property type="match status" value="1"/>
</dbReference>
<sequence length="1244" mass="141346">MSRANTLSFLFPKFLNQNTSTTEDSPNNQNQIPKTFNELSRKKRSQLLCLVESWIKTKDVHSKGYCDVSRNSSGNRNIKIYYEVYGNGPKKLFLSHSLAIFSFSYLFETLGMLGSTDFWKIQIQTLSKNPEYQICVFDNRGSGRSSIGKGPYTTTEMAVDSLLLLKHLDWTQNVHLLGVSLGGMIVQKMCLLATYFFSTKIGKFFPIEHALLQFLNKDHLHNFQNTSSLNSPTNSPSLSSSNQNLNSNSNKGIPCFQNYSLFKTVTLVNTYQSSIGIVPTKKGFFFAFNGISLLSGNIEPLIDVVFTKSWLNEKFDLKKYFTGYDDNDDKHFDYLNRHVIFAVFKVIKKNIAADKSSRSTKISNLLKTDTYSDSKKSLSSTVNPKKYSKTRRRSSNLNNLSKNFKSKQPKRSYSYNNTLNTNRNTSYLKCTSNPNLIYPQKLEIYPEPHTINNTSPDFNTENSNLSKYKLSSNDNSTEKIHHLINDNSEFNNTIKNNLNNVTSDYNCEKSFDSSTLSTKLIVYPPVNEASDENATMTNTRNFSTKLTKSNDNSFVDSFISNLNSLSLPTTKKNQPLENSDPSNSLIFKQLTARLLKANQYTPIRRVSSNLSKKSSFKLQKDNTLNAGSLNKFSLPVDKKSNGYNRLSRVSIFKGFKQHVGDVYQLTAAVGHNLSYDETKLIVVRNPNTKFMVIHGSKDNVIRLSYCRNLAQRLDALFATIYDAGHMPMFDAPNTFNNIFEGFVNNSDWFQVSTDDRSSLVKMVGVKDHETMALAIESEAHSGINNSSLLKKGPFSNQCFQNKIKESHGYETNVSEGSINYSSRKVKSPELHALNLSKSQNSRNNKVSNRKTLQDRLNSKDNISCKDKLSKKLNLKRSWSTPSLANENRNEVKFDRERSKHSFINSDNKIESHISENNIEAESYETDNNNEAESFEIENISKTEPPNGNINNEAESLETKSINENFFFNKSKGFFSFFSFKYNKKKSLFNSSITSFENSTPDSIERSKNIAVQPTDQVYPIENFQTNERDVSPISKDGNNKLFYEVSTAPKPYQNRHTSSIPSVSSSVTALDRMHKSIIGLIPKLFKSKTYPIPHLPHLSKKTNSTPSVEINLPELKCKGSSEVIHTSPSNPAIAEKKLDTLNENLIDEIYTEKSIESKLITNDNTHPNADFSYRLYKLQPMEIFQNELFDTNSKVSIIRKVVNELEPSLLGLEFDRPFKIQKYTSFEKSKPSSASSTWLDYMFR</sequence>
<accession>A0A1R1YA89</accession>
<keyword evidence="4" id="KW-1185">Reference proteome</keyword>
<feature type="region of interest" description="Disordered" evidence="1">
    <location>
        <begin position="836"/>
        <end position="859"/>
    </location>
</feature>
<dbReference type="OrthoDB" id="19657at2759"/>
<feature type="region of interest" description="Disordered" evidence="1">
    <location>
        <begin position="374"/>
        <end position="419"/>
    </location>
</feature>
<gene>
    <name evidence="3" type="ORF">AYI69_g4867</name>
</gene>
<dbReference type="InterPro" id="IPR050471">
    <property type="entry name" value="AB_hydrolase"/>
</dbReference>
<feature type="domain" description="AB hydrolase-1" evidence="2">
    <location>
        <begin position="111"/>
        <end position="192"/>
    </location>
</feature>
<feature type="compositionally biased region" description="Polar residues" evidence="1">
    <location>
        <begin position="836"/>
        <end position="850"/>
    </location>
</feature>
<evidence type="ECO:0000259" key="2">
    <source>
        <dbReference type="Pfam" id="PF00561"/>
    </source>
</evidence>
<protein>
    <recommendedName>
        <fullName evidence="2">AB hydrolase-1 domain-containing protein</fullName>
    </recommendedName>
</protein>
<name>A0A1R1YA89_9FUNG</name>
<dbReference type="Pfam" id="PF00561">
    <property type="entry name" value="Abhydrolase_1"/>
    <property type="match status" value="1"/>
</dbReference>
<organism evidence="3 4">
    <name type="scientific">Smittium culicis</name>
    <dbReference type="NCBI Taxonomy" id="133412"/>
    <lineage>
        <taxon>Eukaryota</taxon>
        <taxon>Fungi</taxon>
        <taxon>Fungi incertae sedis</taxon>
        <taxon>Zoopagomycota</taxon>
        <taxon>Kickxellomycotina</taxon>
        <taxon>Harpellomycetes</taxon>
        <taxon>Harpellales</taxon>
        <taxon>Legeriomycetaceae</taxon>
        <taxon>Smittium</taxon>
    </lineage>
</organism>
<evidence type="ECO:0000313" key="4">
    <source>
        <dbReference type="Proteomes" id="UP000187429"/>
    </source>
</evidence>
<dbReference type="PANTHER" id="PTHR43433:SF5">
    <property type="entry name" value="AB HYDROLASE-1 DOMAIN-CONTAINING PROTEIN"/>
    <property type="match status" value="1"/>
</dbReference>
<dbReference type="InterPro" id="IPR029058">
    <property type="entry name" value="AB_hydrolase_fold"/>
</dbReference>